<feature type="region of interest" description="Disordered" evidence="8">
    <location>
        <begin position="1092"/>
        <end position="1115"/>
    </location>
</feature>
<feature type="region of interest" description="Disordered" evidence="8">
    <location>
        <begin position="113"/>
        <end position="139"/>
    </location>
</feature>
<dbReference type="Gene3D" id="3.90.70.10">
    <property type="entry name" value="Cysteine proteinases"/>
    <property type="match status" value="1"/>
</dbReference>
<feature type="compositionally biased region" description="Polar residues" evidence="8">
    <location>
        <begin position="512"/>
        <end position="556"/>
    </location>
</feature>
<dbReference type="GO" id="GO:0016579">
    <property type="term" value="P:protein deubiquitination"/>
    <property type="evidence" value="ECO:0007669"/>
    <property type="project" value="InterPro"/>
</dbReference>
<evidence type="ECO:0000256" key="3">
    <source>
        <dbReference type="ARBA" id="ARBA00022553"/>
    </source>
</evidence>
<feature type="compositionally biased region" description="Polar residues" evidence="8">
    <location>
        <begin position="683"/>
        <end position="698"/>
    </location>
</feature>
<feature type="compositionally biased region" description="Basic and acidic residues" evidence="8">
    <location>
        <begin position="1096"/>
        <end position="1110"/>
    </location>
</feature>
<feature type="compositionally biased region" description="Polar residues" evidence="8">
    <location>
        <begin position="708"/>
        <end position="717"/>
    </location>
</feature>
<dbReference type="SUPFAM" id="SSF54001">
    <property type="entry name" value="Cysteine proteinases"/>
    <property type="match status" value="1"/>
</dbReference>
<dbReference type="GO" id="GO:0042981">
    <property type="term" value="P:regulation of apoptotic process"/>
    <property type="evidence" value="ECO:0007669"/>
    <property type="project" value="TreeGrafter"/>
</dbReference>
<comment type="catalytic activity">
    <reaction evidence="1">
        <text>Thiol-dependent hydrolysis of ester, thioester, amide, peptide and isopeptide bonds formed by the C-terminal Gly of ubiquitin (a 76-residue protein attached to proteins as an intracellular targeting signal).</text>
        <dbReference type="EC" id="3.4.19.12"/>
    </reaction>
</comment>
<dbReference type="PROSITE" id="PS00972">
    <property type="entry name" value="USP_1"/>
    <property type="match status" value="1"/>
</dbReference>
<proteinExistence type="predicted"/>
<feature type="region of interest" description="Disordered" evidence="8">
    <location>
        <begin position="634"/>
        <end position="668"/>
    </location>
</feature>
<organism evidence="10 11">
    <name type="scientific">Leptobrachium leishanense</name>
    <name type="common">Leishan spiny toad</name>
    <dbReference type="NCBI Taxonomy" id="445787"/>
    <lineage>
        <taxon>Eukaryota</taxon>
        <taxon>Metazoa</taxon>
        <taxon>Chordata</taxon>
        <taxon>Craniata</taxon>
        <taxon>Vertebrata</taxon>
        <taxon>Euteleostomi</taxon>
        <taxon>Amphibia</taxon>
        <taxon>Batrachia</taxon>
        <taxon>Anura</taxon>
        <taxon>Pelobatoidea</taxon>
        <taxon>Megophryidae</taxon>
        <taxon>Leptobrachium</taxon>
    </lineage>
</organism>
<dbReference type="OrthoDB" id="420187at2759"/>
<dbReference type="GO" id="GO:0006508">
    <property type="term" value="P:proteolysis"/>
    <property type="evidence" value="ECO:0007669"/>
    <property type="project" value="UniProtKB-KW"/>
</dbReference>
<dbReference type="InterPro" id="IPR001394">
    <property type="entry name" value="Peptidase_C19_UCH"/>
</dbReference>
<feature type="region of interest" description="Disordered" evidence="8">
    <location>
        <begin position="924"/>
        <end position="1035"/>
    </location>
</feature>
<evidence type="ECO:0000313" key="10">
    <source>
        <dbReference type="Ensembl" id="ENSLLEP00000026494.1"/>
    </source>
</evidence>
<evidence type="ECO:0000313" key="11">
    <source>
        <dbReference type="Proteomes" id="UP000694569"/>
    </source>
</evidence>
<sequence>MGVQTVTSHVLACSRRSRVGTLRCRSALRLSVTHTSCYEFPKCGCTYVGRGGVTRRARGLAGTVGPAISGHGSYDHLGVTASPVVRVQIAVAAACLPQPRAVNRSMARCIDSAPSRDARGAGSGRSGQTRPGSGSAEPASIEDYPIVAMEVPGDGVDPPEKILFPMEKLSMKWHRAQKVGAGLQNLGNTCFVNSVLQCLTYTAPLANYLLTREHSKTCHDQDFCLMCVMQTHVSQALSNSGGVIKPTNVINDLRRIAKHFRYGNQEDAHEFLRFTVEELQKSCLKGCYRFGRNTQATTLVHQIFGGYLRSRVKCLNCKAVSDTYDQYLDLTLEIKSFHSINKALEHFVKPEQLEGDNAYKCGKCKQMVTASKRFTIHQTPNVLTLSLKRFASFSGGKISKEVKYPEYLDLRPYTSHPNGEPITYNLYAVLVHSGFSCHGGHYYAYIKASNDQWYLMNDSLVSSTDIRTVLNQQAYLLFYIRSQNIQNTQNGSTAYSVHTARPNSPQPSSSQRACSTKTFIGPSNVTKNGKQVNGNRSPKNSLNSVVNGTNPKRSSFSTAPIINRQFINTSAKKQKITININKTTNHHEFSFSKPIKTDSGATALELSTVAKAAETPSTSTAPTPVVHKQVPQKPYPASIINGNPKTLVPYGEESSEESEEELNGPRANKWLCTTATEVTDTNGHCNASNTLANGNTVTGPPKEEMPKSSASPSGNRVSSHDTDELPNCNMENPIAPSSINNLMDNVVSVSPEKENDLPQTLTKVLEDKTADTNMQKNSANATIDEQKPTLQPELEQHVEAQPENGTEVNAVQQSAEQELECSINLPACTTFTAPLVNGYGAESSSLHLMNNLDSDVSVTYTESIQKHIDFVSLPKHGYSTANQDIVRQAQPCENTSEHEKKCDASHDPAERLVFGDAKRVKREHLRNERCRSDSNERADDKPKTNGHCGGKGDSCNGERVSSDHHRPSYCNEYRQNSHIHKDYNRHSHSRARSRSRDYSRKYDHYNRERARSRSQERHYHDKTRKGDNHRYYDYSSSGFRDNRDRYYDERDYHNRSYGDHRTGWPYHDWNKGRKDFYGPRHNSYYGSSPAKHSNKYCHEKPSPEDHYHHDLHSKKQRRWPERVIAFSKQFVTHACPSCCTSSWCRKPSILQHVPREIYFYARET</sequence>
<reference evidence="10" key="1">
    <citation type="submission" date="2025-08" db="UniProtKB">
        <authorList>
            <consortium name="Ensembl"/>
        </authorList>
    </citation>
    <scope>IDENTIFICATION</scope>
</reference>
<evidence type="ECO:0000259" key="9">
    <source>
        <dbReference type="PROSITE" id="PS50235"/>
    </source>
</evidence>
<dbReference type="GO" id="GO:0005634">
    <property type="term" value="C:nucleus"/>
    <property type="evidence" value="ECO:0007669"/>
    <property type="project" value="TreeGrafter"/>
</dbReference>
<dbReference type="FunFam" id="3.90.70.10:FF:000016">
    <property type="entry name" value="Ubiquitin carboxyl-terminal hydrolase 36"/>
    <property type="match status" value="1"/>
</dbReference>
<evidence type="ECO:0000256" key="7">
    <source>
        <dbReference type="ARBA" id="ARBA00022807"/>
    </source>
</evidence>
<keyword evidence="5" id="KW-0833">Ubl conjugation pathway</keyword>
<feature type="compositionally biased region" description="Acidic residues" evidence="8">
    <location>
        <begin position="653"/>
        <end position="662"/>
    </location>
</feature>
<dbReference type="InterPro" id="IPR038765">
    <property type="entry name" value="Papain-like_cys_pep_sf"/>
</dbReference>
<evidence type="ECO:0000256" key="8">
    <source>
        <dbReference type="SAM" id="MobiDB-lite"/>
    </source>
</evidence>
<dbReference type="AlphaFoldDB" id="A0A8C5PRG8"/>
<gene>
    <name evidence="10" type="primary">USP42</name>
</gene>
<dbReference type="InterPro" id="IPR018200">
    <property type="entry name" value="USP_CS"/>
</dbReference>
<keyword evidence="6" id="KW-0378">Hydrolase</keyword>
<dbReference type="EC" id="3.4.19.12" evidence="2"/>
<dbReference type="Ensembl" id="ENSLLET00000027514.1">
    <property type="protein sequence ID" value="ENSLLEP00000026494.1"/>
    <property type="gene ID" value="ENSLLEG00000016799.1"/>
</dbReference>
<feature type="region of interest" description="Disordered" evidence="8">
    <location>
        <begin position="495"/>
        <end position="556"/>
    </location>
</feature>
<evidence type="ECO:0000256" key="5">
    <source>
        <dbReference type="ARBA" id="ARBA00022786"/>
    </source>
</evidence>
<dbReference type="Proteomes" id="UP000694569">
    <property type="component" value="Unplaced"/>
</dbReference>
<dbReference type="GeneTree" id="ENSGT00940000154596"/>
<reference evidence="10" key="2">
    <citation type="submission" date="2025-09" db="UniProtKB">
        <authorList>
            <consortium name="Ensembl"/>
        </authorList>
    </citation>
    <scope>IDENTIFICATION</scope>
</reference>
<dbReference type="PANTHER" id="PTHR24006:SF727">
    <property type="entry name" value="UBIQUITIN CARBOXYL-TERMINAL HYDROLASE 42"/>
    <property type="match status" value="1"/>
</dbReference>
<dbReference type="PROSITE" id="PS00973">
    <property type="entry name" value="USP_2"/>
    <property type="match status" value="1"/>
</dbReference>
<evidence type="ECO:0000256" key="4">
    <source>
        <dbReference type="ARBA" id="ARBA00022670"/>
    </source>
</evidence>
<evidence type="ECO:0000256" key="1">
    <source>
        <dbReference type="ARBA" id="ARBA00000707"/>
    </source>
</evidence>
<dbReference type="CDD" id="cd02661">
    <property type="entry name" value="Peptidase_C19E"/>
    <property type="match status" value="1"/>
</dbReference>
<dbReference type="GO" id="GO:0005829">
    <property type="term" value="C:cytosol"/>
    <property type="evidence" value="ECO:0007669"/>
    <property type="project" value="TreeGrafter"/>
</dbReference>
<feature type="compositionally biased region" description="Basic and acidic residues" evidence="8">
    <location>
        <begin position="925"/>
        <end position="943"/>
    </location>
</feature>
<dbReference type="Pfam" id="PF00443">
    <property type="entry name" value="UCH"/>
    <property type="match status" value="1"/>
</dbReference>
<keyword evidence="11" id="KW-1185">Reference proteome</keyword>
<evidence type="ECO:0000256" key="6">
    <source>
        <dbReference type="ARBA" id="ARBA00022801"/>
    </source>
</evidence>
<dbReference type="InterPro" id="IPR050164">
    <property type="entry name" value="Peptidase_C19"/>
</dbReference>
<dbReference type="PANTHER" id="PTHR24006">
    <property type="entry name" value="UBIQUITIN CARBOXYL-TERMINAL HYDROLASE"/>
    <property type="match status" value="1"/>
</dbReference>
<dbReference type="GO" id="GO:0004843">
    <property type="term" value="F:cysteine-type deubiquitinase activity"/>
    <property type="evidence" value="ECO:0007669"/>
    <property type="project" value="UniProtKB-EC"/>
</dbReference>
<dbReference type="InterPro" id="IPR028889">
    <property type="entry name" value="USP"/>
</dbReference>
<protein>
    <recommendedName>
        <fullName evidence="2">ubiquitinyl hydrolase 1</fullName>
        <ecNumber evidence="2">3.4.19.12</ecNumber>
    </recommendedName>
</protein>
<keyword evidence="7" id="KW-0788">Thiol protease</keyword>
<evidence type="ECO:0000256" key="2">
    <source>
        <dbReference type="ARBA" id="ARBA00012759"/>
    </source>
</evidence>
<name>A0A8C5PRG8_9ANUR</name>
<feature type="region of interest" description="Disordered" evidence="8">
    <location>
        <begin position="683"/>
        <end position="727"/>
    </location>
</feature>
<dbReference type="PROSITE" id="PS50235">
    <property type="entry name" value="USP_3"/>
    <property type="match status" value="1"/>
</dbReference>
<keyword evidence="4" id="KW-0645">Protease</keyword>
<accession>A0A8C5PRG8</accession>
<feature type="compositionally biased region" description="Basic and acidic residues" evidence="8">
    <location>
        <begin position="994"/>
        <end position="1032"/>
    </location>
</feature>
<keyword evidence="3" id="KW-0597">Phosphoprotein</keyword>
<feature type="domain" description="USP" evidence="9">
    <location>
        <begin position="181"/>
        <end position="482"/>
    </location>
</feature>